<dbReference type="SUPFAM" id="SSF47413">
    <property type="entry name" value="lambda repressor-like DNA-binding domains"/>
    <property type="match status" value="1"/>
</dbReference>
<dbReference type="RefSeq" id="WP_090930870.1">
    <property type="nucleotide sequence ID" value="NZ_FNDJ01000004.1"/>
</dbReference>
<evidence type="ECO:0000313" key="2">
    <source>
        <dbReference type="EMBL" id="SDI15193.1"/>
    </source>
</evidence>
<reference evidence="2 3" key="1">
    <citation type="submission" date="2016-10" db="EMBL/GenBank/DDBJ databases">
        <authorList>
            <person name="de Groot N.N."/>
        </authorList>
    </citation>
    <scope>NUCLEOTIDE SEQUENCE [LARGE SCALE GENOMIC DNA]</scope>
    <source>
        <strain evidence="2 3">CGMCC 4.6533</strain>
    </source>
</reference>
<accession>A0A1G8I8E8</accession>
<dbReference type="Gene3D" id="1.10.260.40">
    <property type="entry name" value="lambda repressor-like DNA-binding domains"/>
    <property type="match status" value="1"/>
</dbReference>
<keyword evidence="3" id="KW-1185">Reference proteome</keyword>
<dbReference type="EMBL" id="FNDJ01000004">
    <property type="protein sequence ID" value="SDI15193.1"/>
    <property type="molecule type" value="Genomic_DNA"/>
</dbReference>
<dbReference type="OrthoDB" id="2679623at2"/>
<sequence length="147" mass="16106">MEAQSFPNDPAERQPLSVVLTRLLAGNNPAKGRPWRVVEVCEKVEEVSSGRVTLSPKYLYALKSGVRDNPGPAILLALADVFEVSPGYLLEGKNNPAPGSGRRALEKALADERITKIVGRLAELSDGEKERALRVLNAFVQEDQEER</sequence>
<dbReference type="InterPro" id="IPR001387">
    <property type="entry name" value="Cro/C1-type_HTH"/>
</dbReference>
<evidence type="ECO:0000259" key="1">
    <source>
        <dbReference type="PROSITE" id="PS50943"/>
    </source>
</evidence>
<name>A0A1G8I8E8_9ACTN</name>
<organism evidence="2 3">
    <name type="scientific">Nonomuraea jiangxiensis</name>
    <dbReference type="NCBI Taxonomy" id="633440"/>
    <lineage>
        <taxon>Bacteria</taxon>
        <taxon>Bacillati</taxon>
        <taxon>Actinomycetota</taxon>
        <taxon>Actinomycetes</taxon>
        <taxon>Streptosporangiales</taxon>
        <taxon>Streptosporangiaceae</taxon>
        <taxon>Nonomuraea</taxon>
    </lineage>
</organism>
<gene>
    <name evidence="2" type="ORF">SAMN05421869_104410</name>
</gene>
<dbReference type="Proteomes" id="UP000199202">
    <property type="component" value="Unassembled WGS sequence"/>
</dbReference>
<dbReference type="STRING" id="633440.SAMN05421869_104410"/>
<evidence type="ECO:0000313" key="3">
    <source>
        <dbReference type="Proteomes" id="UP000199202"/>
    </source>
</evidence>
<feature type="domain" description="HTH cro/C1-type" evidence="1">
    <location>
        <begin position="54"/>
        <end position="89"/>
    </location>
</feature>
<dbReference type="InterPro" id="IPR010982">
    <property type="entry name" value="Lambda_DNA-bd_dom_sf"/>
</dbReference>
<dbReference type="GO" id="GO:0003677">
    <property type="term" value="F:DNA binding"/>
    <property type="evidence" value="ECO:0007669"/>
    <property type="project" value="InterPro"/>
</dbReference>
<protein>
    <recommendedName>
        <fullName evidence="1">HTH cro/C1-type domain-containing protein</fullName>
    </recommendedName>
</protein>
<dbReference type="AlphaFoldDB" id="A0A1G8I8E8"/>
<proteinExistence type="predicted"/>
<dbReference type="PROSITE" id="PS50943">
    <property type="entry name" value="HTH_CROC1"/>
    <property type="match status" value="1"/>
</dbReference>